<evidence type="ECO:0000259" key="2">
    <source>
        <dbReference type="Pfam" id="PF23622"/>
    </source>
</evidence>
<gene>
    <name evidence="3" type="ORF">PVAP13_5NG119308</name>
</gene>
<sequence>MGELTLSRFLSARWERRRQLSHRQVRRPLDKRKGLKCQHDDNTQGRKGMGSEPCLQEDAARAACVSHTFLRSWRCYPNLTFTLETLGLDRSTTKKDDLSRYFINKVKHILHNHAGIGIKALNLELFHGSKVNLCYLDSWLHIAVTPGIEELTLSLPHFWKARYNFPCSLLFDRGGNSVQYLHLTAAPSAPQLFLVV</sequence>
<evidence type="ECO:0000313" key="4">
    <source>
        <dbReference type="Proteomes" id="UP000823388"/>
    </source>
</evidence>
<accession>A0A8T0RK47</accession>
<dbReference type="PANTHER" id="PTHR34145">
    <property type="entry name" value="OS02G0105600 PROTEIN"/>
    <property type="match status" value="1"/>
</dbReference>
<evidence type="ECO:0000256" key="1">
    <source>
        <dbReference type="SAM" id="MobiDB-lite"/>
    </source>
</evidence>
<keyword evidence="4" id="KW-1185">Reference proteome</keyword>
<dbReference type="InterPro" id="IPR053772">
    <property type="entry name" value="At1g61320/At1g61330-like"/>
</dbReference>
<dbReference type="Pfam" id="PF23622">
    <property type="entry name" value="LRR_At1g61320_AtMIF1"/>
    <property type="match status" value="1"/>
</dbReference>
<name>A0A8T0RK47_PANVG</name>
<feature type="compositionally biased region" description="Basic and acidic residues" evidence="1">
    <location>
        <begin position="31"/>
        <end position="44"/>
    </location>
</feature>
<reference evidence="3" key="1">
    <citation type="submission" date="2020-05" db="EMBL/GenBank/DDBJ databases">
        <title>WGS assembly of Panicum virgatum.</title>
        <authorList>
            <person name="Lovell J.T."/>
            <person name="Jenkins J."/>
            <person name="Shu S."/>
            <person name="Juenger T.E."/>
            <person name="Schmutz J."/>
        </authorList>
    </citation>
    <scope>NUCLEOTIDE SEQUENCE</scope>
    <source>
        <strain evidence="3">AP13</strain>
    </source>
</reference>
<dbReference type="EMBL" id="CM029046">
    <property type="protein sequence ID" value="KAG2586561.1"/>
    <property type="molecule type" value="Genomic_DNA"/>
</dbReference>
<dbReference type="PANTHER" id="PTHR34145:SF38">
    <property type="entry name" value="EXPRESSED PROTEIN"/>
    <property type="match status" value="1"/>
</dbReference>
<protein>
    <recommendedName>
        <fullName evidence="2">At1g61320/AtMIF1 LRR domain-containing protein</fullName>
    </recommendedName>
</protein>
<evidence type="ECO:0000313" key="3">
    <source>
        <dbReference type="EMBL" id="KAG2586561.1"/>
    </source>
</evidence>
<dbReference type="AlphaFoldDB" id="A0A8T0RK47"/>
<dbReference type="Proteomes" id="UP000823388">
    <property type="component" value="Chromosome 5N"/>
</dbReference>
<comment type="caution">
    <text evidence="3">The sequence shown here is derived from an EMBL/GenBank/DDBJ whole genome shotgun (WGS) entry which is preliminary data.</text>
</comment>
<feature type="domain" description="At1g61320/AtMIF1 LRR" evidence="2">
    <location>
        <begin position="109"/>
        <end position="186"/>
    </location>
</feature>
<organism evidence="3 4">
    <name type="scientific">Panicum virgatum</name>
    <name type="common">Blackwell switchgrass</name>
    <dbReference type="NCBI Taxonomy" id="38727"/>
    <lineage>
        <taxon>Eukaryota</taxon>
        <taxon>Viridiplantae</taxon>
        <taxon>Streptophyta</taxon>
        <taxon>Embryophyta</taxon>
        <taxon>Tracheophyta</taxon>
        <taxon>Spermatophyta</taxon>
        <taxon>Magnoliopsida</taxon>
        <taxon>Liliopsida</taxon>
        <taxon>Poales</taxon>
        <taxon>Poaceae</taxon>
        <taxon>PACMAD clade</taxon>
        <taxon>Panicoideae</taxon>
        <taxon>Panicodae</taxon>
        <taxon>Paniceae</taxon>
        <taxon>Panicinae</taxon>
        <taxon>Panicum</taxon>
        <taxon>Panicum sect. Hiantes</taxon>
    </lineage>
</organism>
<proteinExistence type="predicted"/>
<feature type="region of interest" description="Disordered" evidence="1">
    <location>
        <begin position="31"/>
        <end position="52"/>
    </location>
</feature>
<dbReference type="InterPro" id="IPR055357">
    <property type="entry name" value="LRR_At1g61320_AtMIF1"/>
</dbReference>